<dbReference type="KEGG" id="cps:CPS_3741"/>
<sequence length="95" mass="10920">MSDLFAKRMGRELISKEIGNIISYNYVRNSSAMPISPYYPSVLSSRIFQKINVPKKSAFLFILNAKFIHVNLKSSKELLFSDAEQYEIIILSQVQ</sequence>
<name>Q47XR2_COLP3</name>
<evidence type="ECO:0000313" key="1">
    <source>
        <dbReference type="EMBL" id="AAZ24185.1"/>
    </source>
</evidence>
<dbReference type="EMBL" id="CP000083">
    <property type="protein sequence ID" value="AAZ24185.1"/>
    <property type="molecule type" value="Genomic_DNA"/>
</dbReference>
<organism evidence="1 2">
    <name type="scientific">Colwellia psychrerythraea (strain 34H / ATCC BAA-681)</name>
    <name type="common">Vibrio psychroerythus</name>
    <dbReference type="NCBI Taxonomy" id="167879"/>
    <lineage>
        <taxon>Bacteria</taxon>
        <taxon>Pseudomonadati</taxon>
        <taxon>Pseudomonadota</taxon>
        <taxon>Gammaproteobacteria</taxon>
        <taxon>Alteromonadales</taxon>
        <taxon>Colwelliaceae</taxon>
        <taxon>Colwellia</taxon>
    </lineage>
</organism>
<gene>
    <name evidence="1" type="ordered locus">CPS_3741</name>
</gene>
<dbReference type="STRING" id="167879.CPS_3741"/>
<accession>Q47XR2</accession>
<protein>
    <submittedName>
        <fullName evidence="1">Uncharacterized protein</fullName>
    </submittedName>
</protein>
<evidence type="ECO:0000313" key="2">
    <source>
        <dbReference type="Proteomes" id="UP000000547"/>
    </source>
</evidence>
<dbReference type="AlphaFoldDB" id="Q47XR2"/>
<reference evidence="1" key="1">
    <citation type="journal article" date="2005" name="Proc. Natl. Acad. Sci. U.S.A.">
        <title>The psychrophilic lifestyle as revealed by the genome sequence of Colwellia psychrerythraea 34H through genomic and proteomic analyses.</title>
        <authorList>
            <person name="Methe B.A."/>
            <person name="Nelson K.E."/>
            <person name="Deming J.W."/>
            <person name="Momen B."/>
            <person name="Melamud E."/>
            <person name="Zhang X."/>
            <person name="Moult J."/>
            <person name="Madupu R."/>
            <person name="Nelson W.C."/>
            <person name="Dodson R.J."/>
            <person name="Brinkac L.M."/>
            <person name="Daugherty S.C."/>
            <person name="Durkin A.S."/>
            <person name="DeBoy R.T."/>
            <person name="Kolonay J.F."/>
            <person name="Sullivan S.A."/>
            <person name="Zhou L."/>
            <person name="Davidsen T.M."/>
            <person name="Wu M."/>
            <person name="Huston A.L."/>
            <person name="Lewis M."/>
            <person name="Weaver B."/>
            <person name="Weidman J.F."/>
            <person name="Khouri H."/>
            <person name="Utterback T.R."/>
            <person name="Feldblyum T.V."/>
            <person name="Fraser C.M."/>
        </authorList>
    </citation>
    <scope>NUCLEOTIDE SEQUENCE [LARGE SCALE GENOMIC DNA]</scope>
    <source>
        <strain evidence="1">34H</strain>
    </source>
</reference>
<dbReference type="HOGENOM" id="CLU_2367994_0_0_6"/>
<dbReference type="RefSeq" id="WP_011044494.1">
    <property type="nucleotide sequence ID" value="NC_003910.7"/>
</dbReference>
<dbReference type="Proteomes" id="UP000000547">
    <property type="component" value="Chromosome"/>
</dbReference>
<proteinExistence type="predicted"/>